<feature type="transmembrane region" description="Helical" evidence="6">
    <location>
        <begin position="260"/>
        <end position="282"/>
    </location>
</feature>
<evidence type="ECO:0000256" key="1">
    <source>
        <dbReference type="ARBA" id="ARBA00004651"/>
    </source>
</evidence>
<organism evidence="7 8">
    <name type="scientific">Pantoea ananatis (strain LMG 20103)</name>
    <dbReference type="NCBI Taxonomy" id="706191"/>
    <lineage>
        <taxon>Bacteria</taxon>
        <taxon>Pseudomonadati</taxon>
        <taxon>Pseudomonadota</taxon>
        <taxon>Gammaproteobacteria</taxon>
        <taxon>Enterobacterales</taxon>
        <taxon>Erwiniaceae</taxon>
        <taxon>Pantoea</taxon>
    </lineage>
</organism>
<protein>
    <recommendedName>
        <fullName evidence="9">MFS transporter</fullName>
    </recommendedName>
</protein>
<evidence type="ECO:0000256" key="5">
    <source>
        <dbReference type="ARBA" id="ARBA00023136"/>
    </source>
</evidence>
<evidence type="ECO:0000256" key="4">
    <source>
        <dbReference type="ARBA" id="ARBA00022989"/>
    </source>
</evidence>
<dbReference type="Pfam" id="PF07690">
    <property type="entry name" value="MFS_1"/>
    <property type="match status" value="1"/>
</dbReference>
<comment type="subcellular location">
    <subcellularLocation>
        <location evidence="1">Cell membrane</location>
        <topology evidence="1">Multi-pass membrane protein</topology>
    </subcellularLocation>
</comment>
<evidence type="ECO:0000256" key="6">
    <source>
        <dbReference type="SAM" id="Phobius"/>
    </source>
</evidence>
<dbReference type="EMBL" id="CP001875">
    <property type="protein sequence ID" value="ADD75704.1"/>
    <property type="molecule type" value="Genomic_DNA"/>
</dbReference>
<dbReference type="AlphaFoldDB" id="D4GIV9"/>
<evidence type="ECO:0008006" key="9">
    <source>
        <dbReference type="Google" id="ProtNLM"/>
    </source>
</evidence>
<proteinExistence type="predicted"/>
<dbReference type="GO" id="GO:0022857">
    <property type="term" value="F:transmembrane transporter activity"/>
    <property type="evidence" value="ECO:0007669"/>
    <property type="project" value="InterPro"/>
</dbReference>
<evidence type="ECO:0000313" key="7">
    <source>
        <dbReference type="EMBL" id="ADD75704.1"/>
    </source>
</evidence>
<dbReference type="Proteomes" id="UP000001702">
    <property type="component" value="Chromosome"/>
</dbReference>
<dbReference type="RefSeq" id="WP_013024432.1">
    <property type="nucleotide sequence ID" value="NC_013956.2"/>
</dbReference>
<feature type="transmembrane region" description="Helical" evidence="6">
    <location>
        <begin position="81"/>
        <end position="101"/>
    </location>
</feature>
<dbReference type="InterPro" id="IPR036259">
    <property type="entry name" value="MFS_trans_sf"/>
</dbReference>
<feature type="transmembrane region" description="Helical" evidence="6">
    <location>
        <begin position="217"/>
        <end position="240"/>
    </location>
</feature>
<feature type="transmembrane region" description="Helical" evidence="6">
    <location>
        <begin position="294"/>
        <end position="311"/>
    </location>
</feature>
<dbReference type="STRING" id="706191.PANA_0537"/>
<dbReference type="KEGG" id="pam:PANA_0537"/>
<feature type="transmembrane region" description="Helical" evidence="6">
    <location>
        <begin position="20"/>
        <end position="45"/>
    </location>
</feature>
<evidence type="ECO:0000256" key="3">
    <source>
        <dbReference type="ARBA" id="ARBA00022692"/>
    </source>
</evidence>
<feature type="transmembrane region" description="Helical" evidence="6">
    <location>
        <begin position="147"/>
        <end position="169"/>
    </location>
</feature>
<dbReference type="Gene3D" id="1.20.1250.20">
    <property type="entry name" value="MFS general substrate transporter like domains"/>
    <property type="match status" value="1"/>
</dbReference>
<reference evidence="7 8" key="1">
    <citation type="journal article" date="2010" name="J. Bacteriol.">
        <title>Genome sequence of Pantoea ananatis LMG20103, the causative agent of Eucalyptus blight and dieback.</title>
        <authorList>
            <person name="De Maayer P."/>
            <person name="Chan W.Y."/>
            <person name="Venter S.N."/>
            <person name="Toth I.K."/>
            <person name="Birch P.R."/>
            <person name="Joubert F."/>
            <person name="Coutinho T.A."/>
        </authorList>
    </citation>
    <scope>NUCLEOTIDE SEQUENCE [LARGE SCALE GENOMIC DNA]</scope>
    <source>
        <strain evidence="7 8">LMG 20103</strain>
    </source>
</reference>
<accession>D4GIV9</accession>
<keyword evidence="4 6" id="KW-1133">Transmembrane helix</keyword>
<dbReference type="GO" id="GO:0005886">
    <property type="term" value="C:plasma membrane"/>
    <property type="evidence" value="ECO:0007669"/>
    <property type="project" value="UniProtKB-SubCell"/>
</dbReference>
<feature type="transmembrane region" description="Helical" evidence="6">
    <location>
        <begin position="317"/>
        <end position="337"/>
    </location>
</feature>
<gene>
    <name evidence="7" type="ordered locus">PANA_0537</name>
</gene>
<keyword evidence="3 6" id="KW-0812">Transmembrane</keyword>
<evidence type="ECO:0000256" key="2">
    <source>
        <dbReference type="ARBA" id="ARBA00022475"/>
    </source>
</evidence>
<dbReference type="PANTHER" id="PTHR23513">
    <property type="entry name" value="INTEGRAL MEMBRANE EFFLUX PROTEIN-RELATED"/>
    <property type="match status" value="1"/>
</dbReference>
<name>D4GIV9_PANAM</name>
<dbReference type="eggNOG" id="COG2814">
    <property type="taxonomic scope" value="Bacteria"/>
</dbReference>
<keyword evidence="8" id="KW-1185">Reference proteome</keyword>
<feature type="transmembrane region" description="Helical" evidence="6">
    <location>
        <begin position="380"/>
        <end position="400"/>
    </location>
</feature>
<dbReference type="PANTHER" id="PTHR23513:SF6">
    <property type="entry name" value="MAJOR FACILITATOR SUPERFAMILY ASSOCIATED DOMAIN-CONTAINING PROTEIN"/>
    <property type="match status" value="1"/>
</dbReference>
<feature type="transmembrane region" description="Helical" evidence="6">
    <location>
        <begin position="175"/>
        <end position="196"/>
    </location>
</feature>
<keyword evidence="5 6" id="KW-0472">Membrane</keyword>
<sequence length="404" mass="43494">MHAEPITPQASVLSSRNAGFIIAARFISDFGAFLNMVVLSTYVYVITQSVFHVSVFLASRVAGGIIASVIGIPFFRRFHGYFSLIIFDVLRAALLVLLLILPVNTQIYLLPAIAFGIGLGNSMFSIGLNSQLPSWVMASHRVSTNAWLTSVSSVGAVAGSLISGILLAASGYQQVFIVNIVTYLVAGLCIVFLRYLETPVITPTAAPRKEWHNLITGLRTAPLLAGMLIVTLTDTLGSAAHNVGFPILSKLMTPDSAGKTMGLLLAVWASGKFLGARLASYLSRNNLGLGIERLFFIGVALMSLGFIATFQQTAVHMALVFIIFAGIGDGIADVCLISRIQREPDMLRLPVFSLMTLFQMTGFGVGMLIVAPFYAWLDPALVIIIFHGLPLVTLVIVGLITRRF</sequence>
<keyword evidence="2" id="KW-1003">Cell membrane</keyword>
<feature type="transmembrane region" description="Helical" evidence="6">
    <location>
        <begin position="107"/>
        <end position="126"/>
    </location>
</feature>
<evidence type="ECO:0000313" key="8">
    <source>
        <dbReference type="Proteomes" id="UP000001702"/>
    </source>
</evidence>
<feature type="transmembrane region" description="Helical" evidence="6">
    <location>
        <begin position="349"/>
        <end position="374"/>
    </location>
</feature>
<dbReference type="HOGENOM" id="CLU_034180_15_4_6"/>
<feature type="transmembrane region" description="Helical" evidence="6">
    <location>
        <begin position="51"/>
        <end position="74"/>
    </location>
</feature>
<dbReference type="InterPro" id="IPR011701">
    <property type="entry name" value="MFS"/>
</dbReference>
<dbReference type="SUPFAM" id="SSF103473">
    <property type="entry name" value="MFS general substrate transporter"/>
    <property type="match status" value="1"/>
</dbReference>